<dbReference type="Gene3D" id="1.25.40.10">
    <property type="entry name" value="Tetratricopeptide repeat domain"/>
    <property type="match status" value="1"/>
</dbReference>
<accession>A0A5C1EB10</accession>
<dbReference type="Pfam" id="PF14559">
    <property type="entry name" value="TPR_19"/>
    <property type="match status" value="1"/>
</dbReference>
<keyword evidence="4" id="KW-1185">Reference proteome</keyword>
<dbReference type="Proteomes" id="UP000323671">
    <property type="component" value="Chromosome"/>
</dbReference>
<feature type="region of interest" description="Disordered" evidence="2">
    <location>
        <begin position="106"/>
        <end position="127"/>
    </location>
</feature>
<protein>
    <submittedName>
        <fullName evidence="3">Uncharacterized protein</fullName>
    </submittedName>
</protein>
<name>A0A5C1EB10_9RHOO</name>
<dbReference type="RefSeq" id="WP_223115952.1">
    <property type="nucleotide sequence ID" value="NZ_CP022579.1"/>
</dbReference>
<evidence type="ECO:0000313" key="3">
    <source>
        <dbReference type="EMBL" id="QEL66120.1"/>
    </source>
</evidence>
<proteinExistence type="predicted"/>
<dbReference type="SMART" id="SM00028">
    <property type="entry name" value="TPR"/>
    <property type="match status" value="2"/>
</dbReference>
<dbReference type="AlphaFoldDB" id="A0A5C1EB10"/>
<dbReference type="EMBL" id="CP022579">
    <property type="protein sequence ID" value="QEL66120.1"/>
    <property type="molecule type" value="Genomic_DNA"/>
</dbReference>
<dbReference type="SUPFAM" id="SSF48452">
    <property type="entry name" value="TPR-like"/>
    <property type="match status" value="1"/>
</dbReference>
<evidence type="ECO:0000313" key="4">
    <source>
        <dbReference type="Proteomes" id="UP000323671"/>
    </source>
</evidence>
<gene>
    <name evidence="3" type="ORF">OTERR_26440</name>
</gene>
<dbReference type="PROSITE" id="PS50005">
    <property type="entry name" value="TPR"/>
    <property type="match status" value="1"/>
</dbReference>
<feature type="repeat" description="TPR" evidence="1">
    <location>
        <begin position="20"/>
        <end position="53"/>
    </location>
</feature>
<evidence type="ECO:0000256" key="1">
    <source>
        <dbReference type="PROSITE-ProRule" id="PRU00339"/>
    </source>
</evidence>
<evidence type="ECO:0000256" key="2">
    <source>
        <dbReference type="SAM" id="MobiDB-lite"/>
    </source>
</evidence>
<keyword evidence="1" id="KW-0802">TPR repeat</keyword>
<dbReference type="InterPro" id="IPR019734">
    <property type="entry name" value="TPR_rpt"/>
</dbReference>
<sequence length="127" mass="13483">MTPPIIATLEKLLGGPRDNALLRFSLGTEWRKAGDPARAALYFRQAVELDPRYSAAWKGLGHALVDTGDSDGALAAWRDGIAAANARGDVQAGKEMAVFARRIEKARAQNTTADGTNVPPAGGEERP</sequence>
<dbReference type="KEGG" id="otr:OTERR_26440"/>
<dbReference type="InterPro" id="IPR011990">
    <property type="entry name" value="TPR-like_helical_dom_sf"/>
</dbReference>
<organism evidence="3 4">
    <name type="scientific">Oryzomicrobium terrae</name>
    <dbReference type="NCBI Taxonomy" id="1735038"/>
    <lineage>
        <taxon>Bacteria</taxon>
        <taxon>Pseudomonadati</taxon>
        <taxon>Pseudomonadota</taxon>
        <taxon>Betaproteobacteria</taxon>
        <taxon>Rhodocyclales</taxon>
        <taxon>Rhodocyclaceae</taxon>
        <taxon>Oryzomicrobium</taxon>
    </lineage>
</organism>
<reference evidence="3 4" key="1">
    <citation type="submission" date="2017-07" db="EMBL/GenBank/DDBJ databases">
        <title>Complete genome sequence of Oryzomicrobium terrae TPP412.</title>
        <authorList>
            <person name="Chiu L.-W."/>
            <person name="Lo K.-J."/>
            <person name="Tsai Y.-M."/>
            <person name="Lin S.-S."/>
            <person name="Kuo C.-H."/>
            <person name="Liu C.-T."/>
        </authorList>
    </citation>
    <scope>NUCLEOTIDE SEQUENCE [LARGE SCALE GENOMIC DNA]</scope>
    <source>
        <strain evidence="3 4">TPP412</strain>
    </source>
</reference>